<gene>
    <name evidence="2" type="ORF">TPSB3V08_LOCUS2279</name>
</gene>
<feature type="transmembrane region" description="Helical" evidence="1">
    <location>
        <begin position="72"/>
        <end position="99"/>
    </location>
</feature>
<keyword evidence="1" id="KW-0472">Membrane</keyword>
<keyword evidence="1" id="KW-1133">Transmembrane helix</keyword>
<organism evidence="2">
    <name type="scientific">Timema poppense</name>
    <name type="common">Walking stick</name>
    <dbReference type="NCBI Taxonomy" id="170557"/>
    <lineage>
        <taxon>Eukaryota</taxon>
        <taxon>Metazoa</taxon>
        <taxon>Ecdysozoa</taxon>
        <taxon>Arthropoda</taxon>
        <taxon>Hexapoda</taxon>
        <taxon>Insecta</taxon>
        <taxon>Pterygota</taxon>
        <taxon>Neoptera</taxon>
        <taxon>Polyneoptera</taxon>
        <taxon>Phasmatodea</taxon>
        <taxon>Timematodea</taxon>
        <taxon>Timematoidea</taxon>
        <taxon>Timematidae</taxon>
        <taxon>Timema</taxon>
    </lineage>
</organism>
<protein>
    <submittedName>
        <fullName evidence="2">Uncharacterized protein</fullName>
    </submittedName>
</protein>
<dbReference type="EMBL" id="OD000893">
    <property type="protein sequence ID" value="CAD7399707.1"/>
    <property type="molecule type" value="Genomic_DNA"/>
</dbReference>
<name>A0A7R9CNF2_TIMPO</name>
<keyword evidence="1" id="KW-0812">Transmembrane</keyword>
<dbReference type="AlphaFoldDB" id="A0A7R9CNF2"/>
<sequence length="163" mass="17905">MLATLQFDSIRREGKNVSTPDWDSNPDLPVFGSLAYCESDAVDHAATEAGSKEDDNDEADLKEWRTRRRTKAAVTSSPLMVAFVCIAAVVVTVALPWLLVRCLEATQTPTPTPVLSATPGKVKGHRQPVSVKVCAWCSTWRYEMLVSLSHLTLSCGVVFHLEM</sequence>
<evidence type="ECO:0000256" key="1">
    <source>
        <dbReference type="SAM" id="Phobius"/>
    </source>
</evidence>
<evidence type="ECO:0000313" key="2">
    <source>
        <dbReference type="EMBL" id="CAD7399707.1"/>
    </source>
</evidence>
<reference evidence="2" key="1">
    <citation type="submission" date="2020-11" db="EMBL/GenBank/DDBJ databases">
        <authorList>
            <person name="Tran Van P."/>
        </authorList>
    </citation>
    <scope>NUCLEOTIDE SEQUENCE</scope>
</reference>
<accession>A0A7R9CNF2</accession>
<proteinExistence type="predicted"/>